<organism evidence="2 3">
    <name type="scientific">Cohnella abietis</name>
    <dbReference type="NCBI Taxonomy" id="2507935"/>
    <lineage>
        <taxon>Bacteria</taxon>
        <taxon>Bacillati</taxon>
        <taxon>Bacillota</taxon>
        <taxon>Bacilli</taxon>
        <taxon>Bacillales</taxon>
        <taxon>Paenibacillaceae</taxon>
        <taxon>Cohnella</taxon>
    </lineage>
</organism>
<keyword evidence="3" id="KW-1185">Reference proteome</keyword>
<reference evidence="2 3" key="1">
    <citation type="submission" date="2019-01" db="EMBL/GenBank/DDBJ databases">
        <title>Complete genome sequence of Cohnella hallensis HS21 isolated from Korean fir (Abies koreana) rhizospheric soil.</title>
        <authorList>
            <person name="Jiang L."/>
            <person name="Kang S.W."/>
            <person name="Kim S."/>
            <person name="Jung J."/>
            <person name="Kim C.Y."/>
            <person name="Kim D.H."/>
            <person name="Kim S.W."/>
            <person name="Lee J."/>
        </authorList>
    </citation>
    <scope>NUCLEOTIDE SEQUENCE [LARGE SCALE GENOMIC DNA]</scope>
    <source>
        <strain evidence="2 3">HS21</strain>
    </source>
</reference>
<evidence type="ECO:0000313" key="3">
    <source>
        <dbReference type="Proteomes" id="UP000289856"/>
    </source>
</evidence>
<evidence type="ECO:0000256" key="1">
    <source>
        <dbReference type="SAM" id="MobiDB-lite"/>
    </source>
</evidence>
<dbReference type="RefSeq" id="WP_130606272.1">
    <property type="nucleotide sequence ID" value="NZ_AP019400.1"/>
</dbReference>
<dbReference type="EMBL" id="AP019400">
    <property type="protein sequence ID" value="BBI32032.1"/>
    <property type="molecule type" value="Genomic_DNA"/>
</dbReference>
<dbReference type="KEGG" id="cohn:KCTCHS21_14310"/>
<protein>
    <submittedName>
        <fullName evidence="2">Uncharacterized protein</fullName>
    </submittedName>
</protein>
<dbReference type="AlphaFoldDB" id="A0A3T1D1N6"/>
<dbReference type="Proteomes" id="UP000289856">
    <property type="component" value="Chromosome"/>
</dbReference>
<sequence length="68" mass="7003">MNKQAKASVDRLISALADQATETIQKGESTPVVAIDALSHLLEAYGNQASGGTTAIGFSAPSNDEDEP</sequence>
<proteinExistence type="predicted"/>
<accession>A0A3T1D1N6</accession>
<gene>
    <name evidence="2" type="ORF">KCTCHS21_14310</name>
</gene>
<evidence type="ECO:0000313" key="2">
    <source>
        <dbReference type="EMBL" id="BBI32032.1"/>
    </source>
</evidence>
<feature type="region of interest" description="Disordered" evidence="1">
    <location>
        <begin position="49"/>
        <end position="68"/>
    </location>
</feature>
<name>A0A3T1D1N6_9BACL</name>